<dbReference type="Proteomes" id="UP001055712">
    <property type="component" value="Unassembled WGS sequence"/>
</dbReference>
<proteinExistence type="predicted"/>
<sequence>MQEQQAGEGRAEIYTYTGSSSVYACGFSSRPDKPFRLAVGSFVDDYANKVEIIQLDEQAGVVRCNPALTFQHPYPPTKVAFIPDKGLVPPLGLSNYGPQQLAKIGCSCRKRTYRWLWYKCNIFSSVVAQRGVCHSCM</sequence>
<keyword evidence="2" id="KW-0677">Repeat</keyword>
<evidence type="ECO:0000256" key="1">
    <source>
        <dbReference type="ARBA" id="ARBA00022574"/>
    </source>
</evidence>
<dbReference type="EMBL" id="SIDB01000011">
    <property type="protein sequence ID" value="KAI3425779.1"/>
    <property type="molecule type" value="Genomic_DNA"/>
</dbReference>
<evidence type="ECO:0000313" key="4">
    <source>
        <dbReference type="Proteomes" id="UP001055712"/>
    </source>
</evidence>
<dbReference type="AlphaFoldDB" id="A0A9D4THF2"/>
<dbReference type="OrthoDB" id="1731743at2759"/>
<name>A0A9D4THF2_CHLVU</name>
<accession>A0A9D4THF2</accession>
<dbReference type="PANTHER" id="PTHR19919">
    <property type="entry name" value="WD REPEAT CONTAINING PROTEIN"/>
    <property type="match status" value="1"/>
</dbReference>
<gene>
    <name evidence="3" type="ORF">D9Q98_007754</name>
</gene>
<evidence type="ECO:0000256" key="2">
    <source>
        <dbReference type="ARBA" id="ARBA00022737"/>
    </source>
</evidence>
<comment type="caution">
    <text evidence="3">The sequence shown here is derived from an EMBL/GenBank/DDBJ whole genome shotgun (WGS) entry which is preliminary data.</text>
</comment>
<reference evidence="3" key="1">
    <citation type="journal article" date="2019" name="Plant J.">
        <title>Chlorella vulgaris genome assembly and annotation reveals the molecular basis for metabolic acclimation to high light conditions.</title>
        <authorList>
            <person name="Cecchin M."/>
            <person name="Marcolungo L."/>
            <person name="Rossato M."/>
            <person name="Girolomoni L."/>
            <person name="Cosentino E."/>
            <person name="Cuine S."/>
            <person name="Li-Beisson Y."/>
            <person name="Delledonne M."/>
            <person name="Ballottari M."/>
        </authorList>
    </citation>
    <scope>NUCLEOTIDE SEQUENCE</scope>
    <source>
        <strain evidence="3">211/11P</strain>
    </source>
</reference>
<dbReference type="InterPro" id="IPR045159">
    <property type="entry name" value="DCAF7-like"/>
</dbReference>
<reference evidence="3" key="2">
    <citation type="submission" date="2020-11" db="EMBL/GenBank/DDBJ databases">
        <authorList>
            <person name="Cecchin M."/>
            <person name="Marcolungo L."/>
            <person name="Rossato M."/>
            <person name="Girolomoni L."/>
            <person name="Cosentino E."/>
            <person name="Cuine S."/>
            <person name="Li-Beisson Y."/>
            <person name="Delledonne M."/>
            <person name="Ballottari M."/>
        </authorList>
    </citation>
    <scope>NUCLEOTIDE SEQUENCE</scope>
    <source>
        <strain evidence="3">211/11P</strain>
        <tissue evidence="3">Whole cell</tissue>
    </source>
</reference>
<protein>
    <submittedName>
        <fullName evidence="3">Uncharacterized protein</fullName>
    </submittedName>
</protein>
<evidence type="ECO:0000313" key="3">
    <source>
        <dbReference type="EMBL" id="KAI3425779.1"/>
    </source>
</evidence>
<keyword evidence="1" id="KW-0853">WD repeat</keyword>
<organism evidence="3 4">
    <name type="scientific">Chlorella vulgaris</name>
    <name type="common">Green alga</name>
    <dbReference type="NCBI Taxonomy" id="3077"/>
    <lineage>
        <taxon>Eukaryota</taxon>
        <taxon>Viridiplantae</taxon>
        <taxon>Chlorophyta</taxon>
        <taxon>core chlorophytes</taxon>
        <taxon>Trebouxiophyceae</taxon>
        <taxon>Chlorellales</taxon>
        <taxon>Chlorellaceae</taxon>
        <taxon>Chlorella clade</taxon>
        <taxon>Chlorella</taxon>
    </lineage>
</organism>
<keyword evidence="4" id="KW-1185">Reference proteome</keyword>